<dbReference type="PANTHER" id="PTHR48050:SF13">
    <property type="entry name" value="STEROL 3-BETA-GLUCOSYLTRANSFERASE UGT80A2"/>
    <property type="match status" value="1"/>
</dbReference>
<dbReference type="Proteomes" id="UP000729701">
    <property type="component" value="Unassembled WGS sequence"/>
</dbReference>
<proteinExistence type="predicted"/>
<sequence length="422" mass="46730">MRITILTVGTRGDVQPYIALGLGLQAAGHKVRLATNALFHEFVISHGLDFAPVGGNPQEIIKRLKTEASKSNKTLLPKKLQLKAQFWRIFCSGLERLIADSWDACQDAEAIIYSQLALPGYHIAEKLGIPGYAAYTHPFTRTRTFPHPLNKFDFHLGGTFNWLTYIFEEQVWWQFTKKIINQWREETLKLPSIPPIGLYRRQQKQQIPILYCYSSAVVPKPLDWPDWVHLTGYWFLDCPSDWQPPTDLVDFLAAGPPPVYIGFGSMSGLKPEALTELVLEVLVRTGQRGILLTGWGGLSNADLPDNVLKIASAPHDWLFPQMAAVVHHGGAGTTAAGLRAGIPSVIIPFGAEQPFWGQRVADLGVGSALIPQTDLTVEVLASAIKTVTSDESMKARAHALGEKIRSEDGVAKALEIFHRYLP</sequence>
<dbReference type="FunFam" id="3.40.50.2000:FF:000009">
    <property type="entry name" value="Sterol 3-beta-glucosyltransferase UGT80A2"/>
    <property type="match status" value="1"/>
</dbReference>
<dbReference type="Gene3D" id="3.40.50.2000">
    <property type="entry name" value="Glycogen Phosphorylase B"/>
    <property type="match status" value="2"/>
</dbReference>
<accession>A0A951QQK0</accession>
<dbReference type="InterPro" id="IPR004276">
    <property type="entry name" value="GlycoTrans_28_N"/>
</dbReference>
<gene>
    <name evidence="3" type="ORF">KME60_23405</name>
</gene>
<name>A0A951QQK0_9CYAN</name>
<dbReference type="EMBL" id="JAHHGZ010000029">
    <property type="protein sequence ID" value="MBW4670277.1"/>
    <property type="molecule type" value="Genomic_DNA"/>
</dbReference>
<organism evidence="3 4">
    <name type="scientific">Cyanomargarita calcarea GSE-NOS-MK-12-04C</name>
    <dbReference type="NCBI Taxonomy" id="2839659"/>
    <lineage>
        <taxon>Bacteria</taxon>
        <taxon>Bacillati</taxon>
        <taxon>Cyanobacteriota</taxon>
        <taxon>Cyanophyceae</taxon>
        <taxon>Nostocales</taxon>
        <taxon>Cyanomargaritaceae</taxon>
        <taxon>Cyanomargarita</taxon>
    </lineage>
</organism>
<evidence type="ECO:0000259" key="2">
    <source>
        <dbReference type="Pfam" id="PF06722"/>
    </source>
</evidence>
<dbReference type="GO" id="GO:0033072">
    <property type="term" value="P:vancomycin biosynthetic process"/>
    <property type="evidence" value="ECO:0007669"/>
    <property type="project" value="UniProtKB-ARBA"/>
</dbReference>
<dbReference type="AlphaFoldDB" id="A0A951QQK0"/>
<dbReference type="InterPro" id="IPR050426">
    <property type="entry name" value="Glycosyltransferase_28"/>
</dbReference>
<feature type="domain" description="Erythromycin biosynthesis protein CIII-like C-terminal" evidence="2">
    <location>
        <begin position="301"/>
        <end position="406"/>
    </location>
</feature>
<dbReference type="SUPFAM" id="SSF53756">
    <property type="entry name" value="UDP-Glycosyltransferase/glycogen phosphorylase"/>
    <property type="match status" value="1"/>
</dbReference>
<reference evidence="3" key="1">
    <citation type="submission" date="2021-05" db="EMBL/GenBank/DDBJ databases">
        <authorList>
            <person name="Pietrasiak N."/>
            <person name="Ward R."/>
            <person name="Stajich J.E."/>
            <person name="Kurbessoian T."/>
        </authorList>
    </citation>
    <scope>NUCLEOTIDE SEQUENCE</scope>
    <source>
        <strain evidence="3">GSE-NOS-MK-12-04C</strain>
    </source>
</reference>
<protein>
    <submittedName>
        <fullName evidence="3">Glycosyltransferase</fullName>
    </submittedName>
</protein>
<dbReference type="GO" id="GO:0008194">
    <property type="term" value="F:UDP-glycosyltransferase activity"/>
    <property type="evidence" value="ECO:0007669"/>
    <property type="project" value="InterPro"/>
</dbReference>
<dbReference type="InterPro" id="IPR010610">
    <property type="entry name" value="EryCIII-like_C"/>
</dbReference>
<feature type="domain" description="Glycosyltransferase family 28 N-terminal" evidence="1">
    <location>
        <begin position="3"/>
        <end position="146"/>
    </location>
</feature>
<comment type="caution">
    <text evidence="3">The sequence shown here is derived from an EMBL/GenBank/DDBJ whole genome shotgun (WGS) entry which is preliminary data.</text>
</comment>
<dbReference type="CDD" id="cd03784">
    <property type="entry name" value="GT1_Gtf-like"/>
    <property type="match status" value="1"/>
</dbReference>
<dbReference type="InterPro" id="IPR002213">
    <property type="entry name" value="UDP_glucos_trans"/>
</dbReference>
<dbReference type="PANTHER" id="PTHR48050">
    <property type="entry name" value="STEROL 3-BETA-GLUCOSYLTRANSFERASE"/>
    <property type="match status" value="1"/>
</dbReference>
<evidence type="ECO:0000313" key="3">
    <source>
        <dbReference type="EMBL" id="MBW4670277.1"/>
    </source>
</evidence>
<dbReference type="GO" id="GO:0005975">
    <property type="term" value="P:carbohydrate metabolic process"/>
    <property type="evidence" value="ECO:0007669"/>
    <property type="project" value="InterPro"/>
</dbReference>
<dbReference type="Pfam" id="PF06722">
    <property type="entry name" value="EryCIII-like_C"/>
    <property type="match status" value="1"/>
</dbReference>
<evidence type="ECO:0000313" key="4">
    <source>
        <dbReference type="Proteomes" id="UP000729701"/>
    </source>
</evidence>
<dbReference type="Pfam" id="PF03033">
    <property type="entry name" value="Glyco_transf_28"/>
    <property type="match status" value="1"/>
</dbReference>
<evidence type="ECO:0000259" key="1">
    <source>
        <dbReference type="Pfam" id="PF03033"/>
    </source>
</evidence>
<dbReference type="GO" id="GO:0016758">
    <property type="term" value="F:hexosyltransferase activity"/>
    <property type="evidence" value="ECO:0007669"/>
    <property type="project" value="InterPro"/>
</dbReference>
<reference evidence="3" key="2">
    <citation type="journal article" date="2022" name="Microbiol. Resour. Announc.">
        <title>Metagenome Sequencing to Explore Phylogenomics of Terrestrial Cyanobacteria.</title>
        <authorList>
            <person name="Ward R.D."/>
            <person name="Stajich J.E."/>
            <person name="Johansen J.R."/>
            <person name="Huntemann M."/>
            <person name="Clum A."/>
            <person name="Foster B."/>
            <person name="Foster B."/>
            <person name="Roux S."/>
            <person name="Palaniappan K."/>
            <person name="Varghese N."/>
            <person name="Mukherjee S."/>
            <person name="Reddy T.B.K."/>
            <person name="Daum C."/>
            <person name="Copeland A."/>
            <person name="Chen I.A."/>
            <person name="Ivanova N.N."/>
            <person name="Kyrpides N.C."/>
            <person name="Shapiro N."/>
            <person name="Eloe-Fadrosh E.A."/>
            <person name="Pietrasiak N."/>
        </authorList>
    </citation>
    <scope>NUCLEOTIDE SEQUENCE</scope>
    <source>
        <strain evidence="3">GSE-NOS-MK-12-04C</strain>
    </source>
</reference>